<gene>
    <name evidence="5" type="ORF">A9308_05995</name>
</gene>
<feature type="domain" description="Big-1" evidence="4">
    <location>
        <begin position="962"/>
        <end position="1056"/>
    </location>
</feature>
<comment type="similarity">
    <text evidence="1">Belongs to the intimin/invasin family.</text>
</comment>
<dbReference type="InterPro" id="IPR003344">
    <property type="entry name" value="Big_1_dom"/>
</dbReference>
<feature type="domain" description="Big-1" evidence="4">
    <location>
        <begin position="527"/>
        <end position="630"/>
    </location>
</feature>
<feature type="region of interest" description="Disordered" evidence="2">
    <location>
        <begin position="32"/>
        <end position="59"/>
    </location>
</feature>
<name>A0A1B8QCX0_9GAMM</name>
<evidence type="ECO:0000256" key="3">
    <source>
        <dbReference type="SAM" id="SignalP"/>
    </source>
</evidence>
<feature type="domain" description="Big-1" evidence="4">
    <location>
        <begin position="303"/>
        <end position="406"/>
    </location>
</feature>
<dbReference type="EMBL" id="LZMZ01000013">
    <property type="protein sequence ID" value="OBX79072.1"/>
    <property type="molecule type" value="Genomic_DNA"/>
</dbReference>
<dbReference type="RefSeq" id="WP_067236336.1">
    <property type="nucleotide sequence ID" value="NZ_LZMZ01000013.1"/>
</dbReference>
<feature type="chain" id="PRO_5008612291" description="Big-1 domain-containing protein" evidence="3">
    <location>
        <begin position="24"/>
        <end position="1306"/>
    </location>
</feature>
<reference evidence="5 6" key="1">
    <citation type="submission" date="2016-06" db="EMBL/GenBank/DDBJ databases">
        <title>Draft genome of Moraxella atlantae CCUG 66109.</title>
        <authorList>
            <person name="Salva-Serra F."/>
            <person name="Engstrom-Jakobsson H."/>
            <person name="Thorell K."/>
            <person name="Gonzales-Siles L."/>
            <person name="Karlsson R."/>
            <person name="Boulund F."/>
            <person name="Engstrand L."/>
            <person name="Kristiansson E."/>
            <person name="Moore E."/>
        </authorList>
    </citation>
    <scope>NUCLEOTIDE SEQUENCE [LARGE SCALE GENOMIC DNA]</scope>
    <source>
        <strain evidence="5 6">CCUG 66109</strain>
    </source>
</reference>
<dbReference type="SUPFAM" id="SSF49464">
    <property type="entry name" value="Carboxypeptidase regulatory domain-like"/>
    <property type="match status" value="1"/>
</dbReference>
<feature type="signal peptide" evidence="3">
    <location>
        <begin position="1"/>
        <end position="23"/>
    </location>
</feature>
<proteinExistence type="inferred from homology"/>
<dbReference type="SMART" id="SM00634">
    <property type="entry name" value="BID_1"/>
    <property type="match status" value="3"/>
</dbReference>
<dbReference type="InterPro" id="IPR008969">
    <property type="entry name" value="CarboxyPept-like_regulatory"/>
</dbReference>
<comment type="caution">
    <text evidence="5">The sequence shown here is derived from an EMBL/GenBank/DDBJ whole genome shotgun (WGS) entry which is preliminary data.</text>
</comment>
<accession>A0A1B8QCX0</accession>
<dbReference type="STRING" id="34059.A9308_05995"/>
<organism evidence="5 6">
    <name type="scientific">Faucicola atlantae</name>
    <dbReference type="NCBI Taxonomy" id="34059"/>
    <lineage>
        <taxon>Bacteria</taxon>
        <taxon>Pseudomonadati</taxon>
        <taxon>Pseudomonadota</taxon>
        <taxon>Gammaproteobacteria</taxon>
        <taxon>Moraxellales</taxon>
        <taxon>Moraxellaceae</taxon>
        <taxon>Faucicola</taxon>
    </lineage>
</organism>
<dbReference type="InterPro" id="IPR008964">
    <property type="entry name" value="Invasin/intimin_cell_adhesion"/>
</dbReference>
<feature type="compositionally biased region" description="Low complexity" evidence="2">
    <location>
        <begin position="39"/>
        <end position="53"/>
    </location>
</feature>
<evidence type="ECO:0000313" key="5">
    <source>
        <dbReference type="EMBL" id="OBX79072.1"/>
    </source>
</evidence>
<keyword evidence="3" id="KW-0732">Signal</keyword>
<dbReference type="SUPFAM" id="SSF49373">
    <property type="entry name" value="Invasin/intimin cell-adhesion fragments"/>
    <property type="match status" value="3"/>
</dbReference>
<dbReference type="InterPro" id="IPR013783">
    <property type="entry name" value="Ig-like_fold"/>
</dbReference>
<evidence type="ECO:0000256" key="2">
    <source>
        <dbReference type="SAM" id="MobiDB-lite"/>
    </source>
</evidence>
<dbReference type="OrthoDB" id="6662267at2"/>
<dbReference type="Gene3D" id="2.60.40.10">
    <property type="entry name" value="Immunoglobulins"/>
    <property type="match status" value="3"/>
</dbReference>
<evidence type="ECO:0000259" key="4">
    <source>
        <dbReference type="SMART" id="SM00634"/>
    </source>
</evidence>
<sequence length="1306" mass="139392">MAISTSIVKSFQLTALSTALALAGCGGGGGNDTLMPKTTGSSSSSQQPASTPADTQSSVDNTANISSVRIVPSQSPFTIASNTQFEVSIYALDANNNGVANVPVKISLSDPLLTGVYSNVSQNLTTDETGKVTVTFDIKALTNEQRAYLKDNGIEIKAAVGAKQQINIIKGADVANTPVQANIKEIALVSANNLNTIETLAGSRAELTTIALNDNYGGIANAQLNVSLPDPTKTGIYNISGSTITTNENGEASIVLEVKSDLSPQQINTLKNGINIVVSAANDPNKTQTLTIKAQTENPSQASISRLTASVDNIPLTNGSRFTITAVATDNNNAGVANVPVSFMLPPSQVYGVVNLSPNTIKTDAQGQASITLEVGNLTDAQRQRLTDEFKVTASVYGNSQDLILSAQRISTVADVKSIALISDTNSLTGDANQTITFTAVPKDTNGKALANLPVNFDIGDSKTTGITATSAHSNVMTDANGEAKLQLAVGDLTAQQLYYLQTQGLQVTAQVGDVKNHTDLKAPSLAKTVLVSSDYNAVKLALGNKVKVTAIVLDSNNAVLANTPVMLKLPADSGIVNNTGTVVMTNENGRAEVELEVRSVEQAEKYLSREEGLIVEATAGSTAGHTSLKSANANTITDAYDFFVTKSKDALRTGADKMTLGVRVTDTKGGIKPNVPVYLELMDQGTKYGLSFNTSSQLVTDNTGYVEFDLVQSDIGLISQLDHTAKINIIINDGLTKPKMQTLEIPVRGTTVKNIVSSKTSVTQADTVNINGVLVDGVGKPIPNTQVELLNAAHSLTTPYIVMTDDNGRFTMETRAQQFGTAIDGKYPLSIRAMGFATDNQPIQSQPIPLTTLTEISPSSLRLTIYRNLESVNNNEIRVGDSANIVVNVPSDVPEGTDVYLSTTRGSFNNGSNRAVAKVNNRRAVFYGINSVSPGVSRLIVEYNGKAQFETNMSFITTKAEKLILQLTNSALTVNGETKVVALVKDANDAPVKNAIVEFTILKDPSAGTLSTAYALTDDAGVATISYFAGSTPTPNEGVTIRANVKQISIDGKLEDNVRQLTELKTLTVQSRATYIGFAFADRLRNEGDRNIYYLHDGSVFVNNNVGQPAANQEISMSFVPVSYRLGQYYVIPAKSEVKDQDGNVISPEQKLAWGFHYYLPTGTSVQDRPECANEDRNLNGILDTDEDINKNGKLDPLNPVTILSADGTKVIDNQAMRTDELGKLDFSIRYPKEVADWLTGVLKVTTRVDGSEYVEYRTIELSALADDVELSETEPKRPNWRSPFGTGAIFSGSYQMIDGKTYCR</sequence>
<dbReference type="Proteomes" id="UP000092508">
    <property type="component" value="Unassembled WGS sequence"/>
</dbReference>
<evidence type="ECO:0000256" key="1">
    <source>
        <dbReference type="ARBA" id="ARBA00010116"/>
    </source>
</evidence>
<evidence type="ECO:0000313" key="6">
    <source>
        <dbReference type="Proteomes" id="UP000092508"/>
    </source>
</evidence>
<protein>
    <recommendedName>
        <fullName evidence="4">Big-1 domain-containing protein</fullName>
    </recommendedName>
</protein>